<evidence type="ECO:0008006" key="4">
    <source>
        <dbReference type="Google" id="ProtNLM"/>
    </source>
</evidence>
<dbReference type="InterPro" id="IPR036397">
    <property type="entry name" value="RNaseH_sf"/>
</dbReference>
<dbReference type="Gene3D" id="3.30.420.10">
    <property type="entry name" value="Ribonuclease H-like superfamily/Ribonuclease H"/>
    <property type="match status" value="1"/>
</dbReference>
<dbReference type="PANTHER" id="PTHR46060">
    <property type="entry name" value="MARINER MOS1 TRANSPOSASE-LIKE PROTEIN"/>
    <property type="match status" value="1"/>
</dbReference>
<dbReference type="InterPro" id="IPR052709">
    <property type="entry name" value="Transposase-MT_Hybrid"/>
</dbReference>
<reference evidence="2" key="1">
    <citation type="submission" date="2021-02" db="EMBL/GenBank/DDBJ databases">
        <authorList>
            <person name="Nowell W R."/>
        </authorList>
    </citation>
    <scope>NUCLEOTIDE SEQUENCE</scope>
</reference>
<evidence type="ECO:0000313" key="2">
    <source>
        <dbReference type="EMBL" id="CAF3678135.1"/>
    </source>
</evidence>
<protein>
    <recommendedName>
        <fullName evidence="4">Transposase</fullName>
    </recommendedName>
</protein>
<dbReference type="Proteomes" id="UP000663869">
    <property type="component" value="Unassembled WGS sequence"/>
</dbReference>
<proteinExistence type="predicted"/>
<evidence type="ECO:0000313" key="3">
    <source>
        <dbReference type="Proteomes" id="UP000663869"/>
    </source>
</evidence>
<sequence>MVTRGTKRFREGREDVNDDSRSGRPIVSKLTDENIELEIWKQRKSAGTKGIKLLHDNARPHIHSDVINYLTEEGINIMAHPPYSLDIAPCDY</sequence>
<comment type="caution">
    <text evidence="2">The sequence shown here is derived from an EMBL/GenBank/DDBJ whole genome shotgun (WGS) entry which is preliminary data.</text>
</comment>
<dbReference type="PANTHER" id="PTHR46060:SF1">
    <property type="entry name" value="MARINER MOS1 TRANSPOSASE-LIKE PROTEIN"/>
    <property type="match status" value="1"/>
</dbReference>
<dbReference type="AlphaFoldDB" id="A0A818T819"/>
<name>A0A818T819_9BILA</name>
<feature type="compositionally biased region" description="Basic and acidic residues" evidence="1">
    <location>
        <begin position="8"/>
        <end position="22"/>
    </location>
</feature>
<feature type="region of interest" description="Disordered" evidence="1">
    <location>
        <begin position="1"/>
        <end position="25"/>
    </location>
</feature>
<gene>
    <name evidence="2" type="ORF">FME351_LOCUS26183</name>
</gene>
<dbReference type="GO" id="GO:0003676">
    <property type="term" value="F:nucleic acid binding"/>
    <property type="evidence" value="ECO:0007669"/>
    <property type="project" value="InterPro"/>
</dbReference>
<dbReference type="EMBL" id="CAJNYU010003505">
    <property type="protein sequence ID" value="CAF3678135.1"/>
    <property type="molecule type" value="Genomic_DNA"/>
</dbReference>
<evidence type="ECO:0000256" key="1">
    <source>
        <dbReference type="SAM" id="MobiDB-lite"/>
    </source>
</evidence>
<organism evidence="2 3">
    <name type="scientific">Rotaria socialis</name>
    <dbReference type="NCBI Taxonomy" id="392032"/>
    <lineage>
        <taxon>Eukaryota</taxon>
        <taxon>Metazoa</taxon>
        <taxon>Spiralia</taxon>
        <taxon>Gnathifera</taxon>
        <taxon>Rotifera</taxon>
        <taxon>Eurotatoria</taxon>
        <taxon>Bdelloidea</taxon>
        <taxon>Philodinida</taxon>
        <taxon>Philodinidae</taxon>
        <taxon>Rotaria</taxon>
    </lineage>
</organism>
<accession>A0A818T819</accession>